<sequence length="36" mass="4209">MYGQHQPMAGKYTVPAMFEFTLLKQKRHSGSIQHFI</sequence>
<reference evidence="1" key="2">
    <citation type="journal article" date="2015" name="Fish Shellfish Immunol.">
        <title>Early steps in the European eel (Anguilla anguilla)-Vibrio vulnificus interaction in the gills: Role of the RtxA13 toxin.</title>
        <authorList>
            <person name="Callol A."/>
            <person name="Pajuelo D."/>
            <person name="Ebbesson L."/>
            <person name="Teles M."/>
            <person name="MacKenzie S."/>
            <person name="Amaro C."/>
        </authorList>
    </citation>
    <scope>NUCLEOTIDE SEQUENCE</scope>
</reference>
<dbReference type="EMBL" id="GBXM01097216">
    <property type="protein sequence ID" value="JAH11361.1"/>
    <property type="molecule type" value="Transcribed_RNA"/>
</dbReference>
<proteinExistence type="predicted"/>
<reference evidence="1" key="1">
    <citation type="submission" date="2014-11" db="EMBL/GenBank/DDBJ databases">
        <authorList>
            <person name="Amaro Gonzalez C."/>
        </authorList>
    </citation>
    <scope>NUCLEOTIDE SEQUENCE</scope>
</reference>
<organism evidence="1">
    <name type="scientific">Anguilla anguilla</name>
    <name type="common">European freshwater eel</name>
    <name type="synonym">Muraena anguilla</name>
    <dbReference type="NCBI Taxonomy" id="7936"/>
    <lineage>
        <taxon>Eukaryota</taxon>
        <taxon>Metazoa</taxon>
        <taxon>Chordata</taxon>
        <taxon>Craniata</taxon>
        <taxon>Vertebrata</taxon>
        <taxon>Euteleostomi</taxon>
        <taxon>Actinopterygii</taxon>
        <taxon>Neopterygii</taxon>
        <taxon>Teleostei</taxon>
        <taxon>Anguilliformes</taxon>
        <taxon>Anguillidae</taxon>
        <taxon>Anguilla</taxon>
    </lineage>
</organism>
<dbReference type="AlphaFoldDB" id="A0A0E9Q3A7"/>
<name>A0A0E9Q3A7_ANGAN</name>
<protein>
    <submittedName>
        <fullName evidence="1">Uncharacterized protein</fullName>
    </submittedName>
</protein>
<accession>A0A0E9Q3A7</accession>
<evidence type="ECO:0000313" key="1">
    <source>
        <dbReference type="EMBL" id="JAH11361.1"/>
    </source>
</evidence>